<dbReference type="InterPro" id="IPR012093">
    <property type="entry name" value="Pirin"/>
</dbReference>
<evidence type="ECO:0000313" key="3">
    <source>
        <dbReference type="Proteomes" id="UP000480178"/>
    </source>
</evidence>
<dbReference type="Pfam" id="PF17954">
    <property type="entry name" value="Pirin_C_2"/>
    <property type="match status" value="1"/>
</dbReference>
<feature type="domain" description="Quercetin 2,3-dioxygenase C-terminal cupin" evidence="1">
    <location>
        <begin position="165"/>
        <end position="236"/>
    </location>
</feature>
<dbReference type="EMBL" id="CP048222">
    <property type="protein sequence ID" value="QHT69927.1"/>
    <property type="molecule type" value="Genomic_DNA"/>
</dbReference>
<gene>
    <name evidence="2" type="ORF">GXP67_26415</name>
</gene>
<reference evidence="2 3" key="1">
    <citation type="submission" date="2020-01" db="EMBL/GenBank/DDBJ databases">
        <authorList>
            <person name="Kim M.K."/>
        </authorList>
    </citation>
    <scope>NUCLEOTIDE SEQUENCE [LARGE SCALE GENOMIC DNA]</scope>
    <source>
        <strain evidence="2 3">172606-1</strain>
    </source>
</reference>
<dbReference type="SUPFAM" id="SSF51182">
    <property type="entry name" value="RmlC-like cupins"/>
    <property type="match status" value="1"/>
</dbReference>
<sequence length="239" mass="27174">MIKQIPGKIYLSEGRGLTQTRQFRRYSTFNFGAYFHADKMPFDRLYVCNEETIAPGQHTKFEVEQASHVIIIPITGDVQYKYECGNSYQVQVEQIQLFTLPANSTFQVANPYPGETINLLQLWIKADEPVEQSSSQLFSFEFESLVNQLQEIIPGINQDEYSINLPFLLNLGCFSGRKDSTYSLQRRNTVFFAFVIEGAFELEGRLLHAGDAVALWNVTEVELEALSAQALILAIEIQP</sequence>
<dbReference type="InterPro" id="IPR014710">
    <property type="entry name" value="RmlC-like_jellyroll"/>
</dbReference>
<proteinExistence type="predicted"/>
<dbReference type="InterPro" id="IPR041602">
    <property type="entry name" value="Quercetinase_C"/>
</dbReference>
<evidence type="ECO:0000313" key="2">
    <source>
        <dbReference type="EMBL" id="QHT69927.1"/>
    </source>
</evidence>
<keyword evidence="3" id="KW-1185">Reference proteome</keyword>
<dbReference type="PANTHER" id="PTHR43212">
    <property type="entry name" value="QUERCETIN 2,3-DIOXYGENASE"/>
    <property type="match status" value="1"/>
</dbReference>
<protein>
    <recommendedName>
        <fullName evidence="1">Quercetin 2,3-dioxygenase C-terminal cupin domain-containing protein</fullName>
    </recommendedName>
</protein>
<dbReference type="RefSeq" id="WP_162445910.1">
    <property type="nucleotide sequence ID" value="NZ_CP048222.1"/>
</dbReference>
<dbReference type="AlphaFoldDB" id="A0A6C0GPT6"/>
<organism evidence="2 3">
    <name type="scientific">Rhodocytophaga rosea</name>
    <dbReference type="NCBI Taxonomy" id="2704465"/>
    <lineage>
        <taxon>Bacteria</taxon>
        <taxon>Pseudomonadati</taxon>
        <taxon>Bacteroidota</taxon>
        <taxon>Cytophagia</taxon>
        <taxon>Cytophagales</taxon>
        <taxon>Rhodocytophagaceae</taxon>
        <taxon>Rhodocytophaga</taxon>
    </lineage>
</organism>
<dbReference type="PANTHER" id="PTHR43212:SF3">
    <property type="entry name" value="QUERCETIN 2,3-DIOXYGENASE"/>
    <property type="match status" value="1"/>
</dbReference>
<dbReference type="Proteomes" id="UP000480178">
    <property type="component" value="Chromosome"/>
</dbReference>
<dbReference type="Gene3D" id="2.60.120.10">
    <property type="entry name" value="Jelly Rolls"/>
    <property type="match status" value="2"/>
</dbReference>
<name>A0A6C0GPT6_9BACT</name>
<dbReference type="KEGG" id="rhoz:GXP67_26415"/>
<dbReference type="InterPro" id="IPR011051">
    <property type="entry name" value="RmlC_Cupin_sf"/>
</dbReference>
<accession>A0A6C0GPT6</accession>
<evidence type="ECO:0000259" key="1">
    <source>
        <dbReference type="Pfam" id="PF17954"/>
    </source>
</evidence>